<dbReference type="Proteomes" id="UP000309016">
    <property type="component" value="Chromosome"/>
</dbReference>
<proteinExistence type="predicted"/>
<evidence type="ECO:0000313" key="3">
    <source>
        <dbReference type="Proteomes" id="UP000309016"/>
    </source>
</evidence>
<dbReference type="AlphaFoldDB" id="A0A5B7X134"/>
<name>A0A5B7X134_9FLAO</name>
<keyword evidence="3" id="KW-1185">Reference proteome</keyword>
<evidence type="ECO:0000313" key="2">
    <source>
        <dbReference type="EMBL" id="QCY69009.1"/>
    </source>
</evidence>
<organism evidence="2 3">
    <name type="scientific">Antarcticibacterium flavum</name>
    <dbReference type="NCBI Taxonomy" id="2058175"/>
    <lineage>
        <taxon>Bacteria</taxon>
        <taxon>Pseudomonadati</taxon>
        <taxon>Bacteroidota</taxon>
        <taxon>Flavobacteriia</taxon>
        <taxon>Flavobacteriales</taxon>
        <taxon>Flavobacteriaceae</taxon>
        <taxon>Antarcticibacterium</taxon>
    </lineage>
</organism>
<evidence type="ECO:0000256" key="1">
    <source>
        <dbReference type="SAM" id="SignalP"/>
    </source>
</evidence>
<dbReference type="OrthoDB" id="1434413at2"/>
<gene>
    <name evidence="2" type="ORF">FHG64_06080</name>
</gene>
<feature type="chain" id="PRO_5022864591" evidence="1">
    <location>
        <begin position="26"/>
        <end position="153"/>
    </location>
</feature>
<dbReference type="KEGG" id="afla:FHG64_06080"/>
<sequence length="153" mass="17781">MKTNLSLTFVIGFLMFAFSHTTAQAQILNTKSDIINTHGTPFCSGISENGDPYLYYKYPVTTKSSGTFDQRKVLFFKENENGEEICYKWKILEPASETKYNMFSFSRDLVQTDEMQWKDFGKSIIYDMEEKNGVCRITARYDNEVSLVKTYKM</sequence>
<dbReference type="RefSeq" id="WP_139065591.1">
    <property type="nucleotide sequence ID" value="NZ_CP040812.1"/>
</dbReference>
<feature type="signal peptide" evidence="1">
    <location>
        <begin position="1"/>
        <end position="25"/>
    </location>
</feature>
<accession>A0A5B7X134</accession>
<dbReference type="EMBL" id="CP040812">
    <property type="protein sequence ID" value="QCY69009.1"/>
    <property type="molecule type" value="Genomic_DNA"/>
</dbReference>
<reference evidence="2 3" key="1">
    <citation type="submission" date="2019-06" db="EMBL/GenBank/DDBJ databases">
        <title>Complete genome sequence of Antarcticibacterium flavum KCTC 52984T from an Antarctic marine sediment.</title>
        <authorList>
            <person name="Lee Y.M."/>
            <person name="Shin S.C."/>
        </authorList>
    </citation>
    <scope>NUCLEOTIDE SEQUENCE [LARGE SCALE GENOMIC DNA]</scope>
    <source>
        <strain evidence="2 3">KCTC 52984</strain>
    </source>
</reference>
<protein>
    <submittedName>
        <fullName evidence="2">Uncharacterized protein</fullName>
    </submittedName>
</protein>
<keyword evidence="1" id="KW-0732">Signal</keyword>